<dbReference type="AlphaFoldDB" id="D6WAP2"/>
<comment type="similarity">
    <text evidence="1">Belongs to the IAP family.</text>
</comment>
<dbReference type="PROSITE" id="PS01282">
    <property type="entry name" value="BIR_REPEAT_1"/>
    <property type="match status" value="1"/>
</dbReference>
<dbReference type="GO" id="GO:0043027">
    <property type="term" value="F:cysteine-type endopeptidase inhibitor activity involved in apoptotic process"/>
    <property type="evidence" value="ECO:0000318"/>
    <property type="project" value="GO_Central"/>
</dbReference>
<gene>
    <name evidence="8" type="primary">AUGUSTUS-3.0.2_01192</name>
    <name evidence="8" type="ORF">TcasGA2_TC001192</name>
</gene>
<dbReference type="PANTHER" id="PTHR10044:SF174">
    <property type="entry name" value="DEATH-ASSOCIATED INHIBITOR OF APOPTOSIS 1"/>
    <property type="match status" value="1"/>
</dbReference>
<dbReference type="Gene3D" id="1.10.1170.10">
    <property type="entry name" value="Inhibitor Of Apoptosis Protein (2mihbC-IAP-1), Chain A"/>
    <property type="match status" value="2"/>
</dbReference>
<evidence type="ECO:0000259" key="7">
    <source>
        <dbReference type="PROSITE" id="PS50089"/>
    </source>
</evidence>
<dbReference type="GO" id="GO:0008270">
    <property type="term" value="F:zinc ion binding"/>
    <property type="evidence" value="ECO:0007669"/>
    <property type="project" value="UniProtKB-KW"/>
</dbReference>
<dbReference type="PROSITE" id="PS50143">
    <property type="entry name" value="BIR_REPEAT_2"/>
    <property type="match status" value="2"/>
</dbReference>
<reference evidence="8 9" key="2">
    <citation type="journal article" date="2010" name="Nucleic Acids Res.">
        <title>BeetleBase in 2010: revisions to provide comprehensive genomic information for Tribolium castaneum.</title>
        <authorList>
            <person name="Kim H.S."/>
            <person name="Murphy T."/>
            <person name="Xia J."/>
            <person name="Caragea D."/>
            <person name="Park Y."/>
            <person name="Beeman R.W."/>
            <person name="Lorenzen M.D."/>
            <person name="Butcher S."/>
            <person name="Manak J.R."/>
            <person name="Brown S.J."/>
        </authorList>
    </citation>
    <scope>GENOME REANNOTATION</scope>
    <source>
        <strain evidence="8 9">Georgia GA2</strain>
    </source>
</reference>
<dbReference type="eggNOG" id="KOG1101">
    <property type="taxonomic scope" value="Eukaryota"/>
</dbReference>
<feature type="region of interest" description="Disordered" evidence="6">
    <location>
        <begin position="23"/>
        <end position="50"/>
    </location>
</feature>
<dbReference type="InterPro" id="IPR013083">
    <property type="entry name" value="Znf_RING/FYVE/PHD"/>
</dbReference>
<accession>D6WAP2</accession>
<dbReference type="FunFam" id="1.10.1170.10:FF:000040">
    <property type="entry name" value="Apoptosis 2 inhibitor-like Protein"/>
    <property type="match status" value="1"/>
</dbReference>
<dbReference type="GO" id="GO:0031398">
    <property type="term" value="P:positive regulation of protein ubiquitination"/>
    <property type="evidence" value="ECO:0000318"/>
    <property type="project" value="GO_Central"/>
</dbReference>
<proteinExistence type="inferred from homology"/>
<dbReference type="GO" id="GO:0043066">
    <property type="term" value="P:negative regulation of apoptotic process"/>
    <property type="evidence" value="ECO:0000318"/>
    <property type="project" value="GO_Central"/>
</dbReference>
<keyword evidence="3 5" id="KW-0863">Zinc-finger</keyword>
<evidence type="ECO:0000256" key="6">
    <source>
        <dbReference type="SAM" id="MobiDB-lite"/>
    </source>
</evidence>
<protein>
    <submittedName>
        <fullName evidence="8">Apoptosis 2 inhibitor-like Protein</fullName>
    </submittedName>
</protein>
<dbReference type="GO" id="GO:0061630">
    <property type="term" value="F:ubiquitin protein ligase activity"/>
    <property type="evidence" value="ECO:0000318"/>
    <property type="project" value="GO_Central"/>
</dbReference>
<evidence type="ECO:0000256" key="5">
    <source>
        <dbReference type="PROSITE-ProRule" id="PRU00175"/>
    </source>
</evidence>
<dbReference type="FunFam" id="1.10.1170.10:FF:000002">
    <property type="entry name" value="Baculoviral IAP repeat containing 7"/>
    <property type="match status" value="1"/>
</dbReference>
<dbReference type="Pfam" id="PF13920">
    <property type="entry name" value="zf-C3HC4_3"/>
    <property type="match status" value="1"/>
</dbReference>
<evidence type="ECO:0000256" key="2">
    <source>
        <dbReference type="ARBA" id="ARBA00022723"/>
    </source>
</evidence>
<evidence type="ECO:0000313" key="9">
    <source>
        <dbReference type="Proteomes" id="UP000007266"/>
    </source>
</evidence>
<dbReference type="EMBL" id="KQ971312">
    <property type="protein sequence ID" value="EEZ99287.1"/>
    <property type="molecule type" value="Genomic_DNA"/>
</dbReference>
<dbReference type="GO" id="GO:0051726">
    <property type="term" value="P:regulation of cell cycle"/>
    <property type="evidence" value="ECO:0000318"/>
    <property type="project" value="GO_Central"/>
</dbReference>
<dbReference type="SMART" id="SM00238">
    <property type="entry name" value="BIR"/>
    <property type="match status" value="2"/>
</dbReference>
<dbReference type="Proteomes" id="UP000007266">
    <property type="component" value="Linkage group 2"/>
</dbReference>
<keyword evidence="2" id="KW-0479">Metal-binding</keyword>
<evidence type="ECO:0000256" key="1">
    <source>
        <dbReference type="ARBA" id="ARBA00006672"/>
    </source>
</evidence>
<dbReference type="FunFam" id="1.10.1170.10:FF:000031">
    <property type="entry name" value="Apoptosis 2 inhibitor-like Protein"/>
    <property type="match status" value="1"/>
</dbReference>
<dbReference type="HOGENOM" id="CLU_016347_1_0_1"/>
<sequence length="338" mass="37990">MVDTLSSNSTILRSMKDSSHIINYEPYKPLPPETKASVTEPDNGHKSEALSASARLDLTKEADRLSTFIDWKSSAVTPEALAKAGFYFLNNPSKPDLVKCAFCKAEICSWEQDDEPLSEHVRWSPNCPFAKEKSQNLRVPAQGQDVCGNVELFPNSVPESETFRMLRTMIRPYEDKKARLESFATWPSSAKQSPETLADAGFYYRGVEDHTICFSCGGALRDWKDEDEPWEEHAKWYPRCEFLVASKGQGYINQVQKKMAGVSASNVTKENESTEEKSECGAASEDGVILCRICDRFERNTVFMPCKHIIACTQCSDVMQNCPICRKGIDSKIKVYIS</sequence>
<dbReference type="OrthoDB" id="5855668at2759"/>
<dbReference type="Gene3D" id="3.30.40.10">
    <property type="entry name" value="Zinc/RING finger domain, C3HC4 (zinc finger)"/>
    <property type="match status" value="1"/>
</dbReference>
<evidence type="ECO:0000256" key="4">
    <source>
        <dbReference type="ARBA" id="ARBA00022833"/>
    </source>
</evidence>
<evidence type="ECO:0000256" key="3">
    <source>
        <dbReference type="ARBA" id="ARBA00022771"/>
    </source>
</evidence>
<dbReference type="InterPro" id="IPR001370">
    <property type="entry name" value="BIR_rpt"/>
</dbReference>
<dbReference type="Pfam" id="PF00653">
    <property type="entry name" value="BIR"/>
    <property type="match status" value="2"/>
</dbReference>
<dbReference type="GO" id="GO:0005634">
    <property type="term" value="C:nucleus"/>
    <property type="evidence" value="ECO:0000318"/>
    <property type="project" value="GO_Central"/>
</dbReference>
<dbReference type="GO" id="GO:0090263">
    <property type="term" value="P:positive regulation of canonical Wnt signaling pathway"/>
    <property type="evidence" value="ECO:0000318"/>
    <property type="project" value="GO_Central"/>
</dbReference>
<dbReference type="GO" id="GO:0005737">
    <property type="term" value="C:cytoplasm"/>
    <property type="evidence" value="ECO:0000318"/>
    <property type="project" value="GO_Central"/>
</dbReference>
<dbReference type="InterPro" id="IPR001841">
    <property type="entry name" value="Znf_RING"/>
</dbReference>
<dbReference type="SUPFAM" id="SSF57924">
    <property type="entry name" value="Inhibitor of apoptosis (IAP) repeat"/>
    <property type="match status" value="2"/>
</dbReference>
<dbReference type="InterPro" id="IPR050784">
    <property type="entry name" value="IAP"/>
</dbReference>
<name>D6WAP2_TRICA</name>
<reference evidence="8 9" key="1">
    <citation type="journal article" date="2008" name="Nature">
        <title>The genome of the model beetle and pest Tribolium castaneum.</title>
        <authorList>
            <consortium name="Tribolium Genome Sequencing Consortium"/>
            <person name="Richards S."/>
            <person name="Gibbs R.A."/>
            <person name="Weinstock G.M."/>
            <person name="Brown S.J."/>
            <person name="Denell R."/>
            <person name="Beeman R.W."/>
            <person name="Gibbs R."/>
            <person name="Beeman R.W."/>
            <person name="Brown S.J."/>
            <person name="Bucher G."/>
            <person name="Friedrich M."/>
            <person name="Grimmelikhuijzen C.J."/>
            <person name="Klingler M."/>
            <person name="Lorenzen M."/>
            <person name="Richards S."/>
            <person name="Roth S."/>
            <person name="Schroder R."/>
            <person name="Tautz D."/>
            <person name="Zdobnov E.M."/>
            <person name="Muzny D."/>
            <person name="Gibbs R.A."/>
            <person name="Weinstock G.M."/>
            <person name="Attaway T."/>
            <person name="Bell S."/>
            <person name="Buhay C.J."/>
            <person name="Chandrabose M.N."/>
            <person name="Chavez D."/>
            <person name="Clerk-Blankenburg K.P."/>
            <person name="Cree A."/>
            <person name="Dao M."/>
            <person name="Davis C."/>
            <person name="Chacko J."/>
            <person name="Dinh H."/>
            <person name="Dugan-Rocha S."/>
            <person name="Fowler G."/>
            <person name="Garner T.T."/>
            <person name="Garnes J."/>
            <person name="Gnirke A."/>
            <person name="Hawes A."/>
            <person name="Hernandez J."/>
            <person name="Hines S."/>
            <person name="Holder M."/>
            <person name="Hume J."/>
            <person name="Jhangiani S.N."/>
            <person name="Joshi V."/>
            <person name="Khan Z.M."/>
            <person name="Jackson L."/>
            <person name="Kovar C."/>
            <person name="Kowis A."/>
            <person name="Lee S."/>
            <person name="Lewis L.R."/>
            <person name="Margolis J."/>
            <person name="Morgan M."/>
            <person name="Nazareth L.V."/>
            <person name="Nguyen N."/>
            <person name="Okwuonu G."/>
            <person name="Parker D."/>
            <person name="Richards S."/>
            <person name="Ruiz S.J."/>
            <person name="Santibanez J."/>
            <person name="Savard J."/>
            <person name="Scherer S.E."/>
            <person name="Schneider B."/>
            <person name="Sodergren E."/>
            <person name="Tautz D."/>
            <person name="Vattahil S."/>
            <person name="Villasana D."/>
            <person name="White C.S."/>
            <person name="Wright R."/>
            <person name="Park Y."/>
            <person name="Beeman R.W."/>
            <person name="Lord J."/>
            <person name="Oppert B."/>
            <person name="Lorenzen M."/>
            <person name="Brown S."/>
            <person name="Wang L."/>
            <person name="Savard J."/>
            <person name="Tautz D."/>
            <person name="Richards S."/>
            <person name="Weinstock G."/>
            <person name="Gibbs R.A."/>
            <person name="Liu Y."/>
            <person name="Worley K."/>
            <person name="Weinstock G."/>
            <person name="Elsik C.G."/>
            <person name="Reese J.T."/>
            <person name="Elhaik E."/>
            <person name="Landan G."/>
            <person name="Graur D."/>
            <person name="Arensburger P."/>
            <person name="Atkinson P."/>
            <person name="Beeman R.W."/>
            <person name="Beidler J."/>
            <person name="Brown S.J."/>
            <person name="Demuth J.P."/>
            <person name="Drury D.W."/>
            <person name="Du Y.Z."/>
            <person name="Fujiwara H."/>
            <person name="Lorenzen M."/>
            <person name="Maselli V."/>
            <person name="Osanai M."/>
            <person name="Park Y."/>
            <person name="Robertson H.M."/>
            <person name="Tu Z."/>
            <person name="Wang J.J."/>
            <person name="Wang S."/>
            <person name="Richards S."/>
            <person name="Song H."/>
            <person name="Zhang L."/>
            <person name="Sodergren E."/>
            <person name="Werner D."/>
            <person name="Stanke M."/>
            <person name="Morgenstern B."/>
            <person name="Solovyev V."/>
            <person name="Kosarev P."/>
            <person name="Brown G."/>
            <person name="Chen H.C."/>
            <person name="Ermolaeva O."/>
            <person name="Hlavina W."/>
            <person name="Kapustin Y."/>
            <person name="Kiryutin B."/>
            <person name="Kitts P."/>
            <person name="Maglott D."/>
            <person name="Pruitt K."/>
            <person name="Sapojnikov V."/>
            <person name="Souvorov A."/>
            <person name="Mackey A.J."/>
            <person name="Waterhouse R.M."/>
            <person name="Wyder S."/>
            <person name="Zdobnov E.M."/>
            <person name="Zdobnov E.M."/>
            <person name="Wyder S."/>
            <person name="Kriventseva E.V."/>
            <person name="Kadowaki T."/>
            <person name="Bork P."/>
            <person name="Aranda M."/>
            <person name="Bao R."/>
            <person name="Beermann A."/>
            <person name="Berns N."/>
            <person name="Bolognesi R."/>
            <person name="Bonneton F."/>
            <person name="Bopp D."/>
            <person name="Brown S.J."/>
            <person name="Bucher G."/>
            <person name="Butts T."/>
            <person name="Chaumot A."/>
            <person name="Denell R.E."/>
            <person name="Ferrier D.E."/>
            <person name="Friedrich M."/>
            <person name="Gordon C.M."/>
            <person name="Jindra M."/>
            <person name="Klingler M."/>
            <person name="Lan Q."/>
            <person name="Lattorff H.M."/>
            <person name="Laudet V."/>
            <person name="von Levetsow C."/>
            <person name="Liu Z."/>
            <person name="Lutz R."/>
            <person name="Lynch J.A."/>
            <person name="da Fonseca R.N."/>
            <person name="Posnien N."/>
            <person name="Reuter R."/>
            <person name="Roth S."/>
            <person name="Savard J."/>
            <person name="Schinko J.B."/>
            <person name="Schmitt C."/>
            <person name="Schoppmeier M."/>
            <person name="Schroder R."/>
            <person name="Shippy T.D."/>
            <person name="Simonnet F."/>
            <person name="Marques-Souza H."/>
            <person name="Tautz D."/>
            <person name="Tomoyasu Y."/>
            <person name="Trauner J."/>
            <person name="Van der Zee M."/>
            <person name="Vervoort M."/>
            <person name="Wittkopp N."/>
            <person name="Wimmer E.A."/>
            <person name="Yang X."/>
            <person name="Jones A.K."/>
            <person name="Sattelle D.B."/>
            <person name="Ebert P.R."/>
            <person name="Nelson D."/>
            <person name="Scott J.G."/>
            <person name="Beeman R.W."/>
            <person name="Muthukrishnan S."/>
            <person name="Kramer K.J."/>
            <person name="Arakane Y."/>
            <person name="Beeman R.W."/>
            <person name="Zhu Q."/>
            <person name="Hogenkamp D."/>
            <person name="Dixit R."/>
            <person name="Oppert B."/>
            <person name="Jiang H."/>
            <person name="Zou Z."/>
            <person name="Marshall J."/>
            <person name="Elpidina E."/>
            <person name="Vinokurov K."/>
            <person name="Oppert C."/>
            <person name="Zou Z."/>
            <person name="Evans J."/>
            <person name="Lu Z."/>
            <person name="Zhao P."/>
            <person name="Sumathipala N."/>
            <person name="Altincicek B."/>
            <person name="Vilcinskas A."/>
            <person name="Williams M."/>
            <person name="Hultmark D."/>
            <person name="Hetru C."/>
            <person name="Jiang H."/>
            <person name="Grimmelikhuijzen C.J."/>
            <person name="Hauser F."/>
            <person name="Cazzamali G."/>
            <person name="Williamson M."/>
            <person name="Park Y."/>
            <person name="Li B."/>
            <person name="Tanaka Y."/>
            <person name="Predel R."/>
            <person name="Neupert S."/>
            <person name="Schachtner J."/>
            <person name="Verleyen P."/>
            <person name="Raible F."/>
            <person name="Bork P."/>
            <person name="Friedrich M."/>
            <person name="Walden K.K."/>
            <person name="Robertson H.M."/>
            <person name="Angeli S."/>
            <person name="Foret S."/>
            <person name="Bucher G."/>
            <person name="Schuetz S."/>
            <person name="Maleszka R."/>
            <person name="Wimmer E.A."/>
            <person name="Beeman R.W."/>
            <person name="Lorenzen M."/>
            <person name="Tomoyasu Y."/>
            <person name="Miller S.C."/>
            <person name="Grossmann D."/>
            <person name="Bucher G."/>
        </authorList>
    </citation>
    <scope>NUCLEOTIDE SEQUENCE [LARGE SCALE GENOMIC DNA]</scope>
    <source>
        <strain evidence="8 9">Georgia GA2</strain>
    </source>
</reference>
<dbReference type="PhylomeDB" id="D6WAP2"/>
<keyword evidence="4" id="KW-0862">Zinc</keyword>
<keyword evidence="9" id="KW-1185">Reference proteome</keyword>
<dbReference type="PROSITE" id="PS50089">
    <property type="entry name" value="ZF_RING_2"/>
    <property type="match status" value="1"/>
</dbReference>
<dbReference type="OMA" id="SGKCRFI"/>
<organism evidence="8 9">
    <name type="scientific">Tribolium castaneum</name>
    <name type="common">Red flour beetle</name>
    <dbReference type="NCBI Taxonomy" id="7070"/>
    <lineage>
        <taxon>Eukaryota</taxon>
        <taxon>Metazoa</taxon>
        <taxon>Ecdysozoa</taxon>
        <taxon>Arthropoda</taxon>
        <taxon>Hexapoda</taxon>
        <taxon>Insecta</taxon>
        <taxon>Pterygota</taxon>
        <taxon>Neoptera</taxon>
        <taxon>Endopterygota</taxon>
        <taxon>Coleoptera</taxon>
        <taxon>Polyphaga</taxon>
        <taxon>Cucujiformia</taxon>
        <taxon>Tenebrionidae</taxon>
        <taxon>Tenebrionidae incertae sedis</taxon>
        <taxon>Tribolium</taxon>
    </lineage>
</organism>
<dbReference type="STRING" id="7070.D6WAP2"/>
<feature type="domain" description="RING-type" evidence="7">
    <location>
        <begin position="291"/>
        <end position="326"/>
    </location>
</feature>
<evidence type="ECO:0000313" key="8">
    <source>
        <dbReference type="EMBL" id="EEZ99287.1"/>
    </source>
</evidence>
<dbReference type="PANTHER" id="PTHR10044">
    <property type="entry name" value="INHIBITOR OF APOPTOSIS"/>
    <property type="match status" value="1"/>
</dbReference>
<dbReference type="CDD" id="cd00022">
    <property type="entry name" value="BIR"/>
    <property type="match status" value="2"/>
</dbReference>
<dbReference type="MEROPS" id="I32.010"/>